<dbReference type="EMBL" id="DWYW01000143">
    <property type="protein sequence ID" value="HJA90377.1"/>
    <property type="molecule type" value="Genomic_DNA"/>
</dbReference>
<name>A0A9D2I165_9LACT</name>
<sequence>MKKKKRTIILIALLTIGSIAAVAGIYLANHYFFFDDYKEWVKPAAQAQPASELVLIKESKSDVDGMSLVSENDNFKLYTDLETTTVAVYDKKSGMTVYSNPIEGTEDALASGTNLSELQSQVVIEYYDAKRNRIRINNYDMSISRDQFTVEQLDQGLRYTYTLADMTSATGIVPINISEEALEAILSKLDDREASDVRAKYAKSKETEGEMILTENAIKSPIRMERLNELFEKAGFTQADYEALLGEEDGSQPLSLTLAIDYQLTNTGVTVTIPRELIQESEGASIANIEVLKFFGAQGMDEEGYLFVPNGSGSLIYFNNGKKNDAYSQYVYDMDVPGKSYIVTEDRQVARLPVFGIKNNEGAVFAIIESGDAVSQINADVAAKRNSYNYIYPTYALRGYELLSMFGTTGASADLPIVEKELADISFTISYHLLAGEEMGYSEMAAFYQNKLVSDDILTAKETQSALPFYLDVLGSAEQQKERLGVPYQSTTVMTTYEQAMEMVTTMQDLGVSNLHVNYLGWFNGGYYHDAADQIKAVKKLGKQADLEDLKTMVEESGGQLYGDVAFQKVSETSKRYNLTLESSKYYSGMAVVRGKVNPATVRETSSLGYDEAIYSIVSPKFLNRYVSGFSQDINEYAFSGISLRDLGDVLSSDKKRTELINRQAAKDVVEQAFNQLEETGKSLMTSGGNAYALAYVDDIVDLPMSGTDFYLVDEHVPFYQLVLNGYVSYAADSINLNGDVDEESLLLDLIETGSAPRYLFSYEDSAQLKYSSVNHFFSTDYQVWLDHATHLYNRLSDAHQSVIGSQLISHHILENGLRKVSYDNGISFYINRSQTDVEQNGVLIPAMSFVEVEEG</sequence>
<reference evidence="1" key="2">
    <citation type="submission" date="2021-04" db="EMBL/GenBank/DDBJ databases">
        <authorList>
            <person name="Gilroy R."/>
        </authorList>
    </citation>
    <scope>NUCLEOTIDE SEQUENCE</scope>
    <source>
        <strain evidence="1">CHK171-505</strain>
    </source>
</reference>
<accession>A0A9D2I165</accession>
<dbReference type="AlphaFoldDB" id="A0A9D2I165"/>
<organism evidence="1 2">
    <name type="scientific">Candidatus Jeotgalibaca merdavium</name>
    <dbReference type="NCBI Taxonomy" id="2838627"/>
    <lineage>
        <taxon>Bacteria</taxon>
        <taxon>Bacillati</taxon>
        <taxon>Bacillota</taxon>
        <taxon>Bacilli</taxon>
        <taxon>Lactobacillales</taxon>
        <taxon>Carnobacteriaceae</taxon>
        <taxon>Jeotgalibaca</taxon>
    </lineage>
</organism>
<dbReference type="Pfam" id="PF18952">
    <property type="entry name" value="DUF5696"/>
    <property type="match status" value="1"/>
</dbReference>
<proteinExistence type="predicted"/>
<dbReference type="InterPro" id="IPR043751">
    <property type="entry name" value="DUF5696"/>
</dbReference>
<dbReference type="Proteomes" id="UP000886856">
    <property type="component" value="Unassembled WGS sequence"/>
</dbReference>
<protein>
    <submittedName>
        <fullName evidence="1">Uncharacterized protein</fullName>
    </submittedName>
</protein>
<evidence type="ECO:0000313" key="2">
    <source>
        <dbReference type="Proteomes" id="UP000886856"/>
    </source>
</evidence>
<evidence type="ECO:0000313" key="1">
    <source>
        <dbReference type="EMBL" id="HJA90377.1"/>
    </source>
</evidence>
<reference evidence="1" key="1">
    <citation type="journal article" date="2021" name="PeerJ">
        <title>Extensive microbial diversity within the chicken gut microbiome revealed by metagenomics and culture.</title>
        <authorList>
            <person name="Gilroy R."/>
            <person name="Ravi A."/>
            <person name="Getino M."/>
            <person name="Pursley I."/>
            <person name="Horton D.L."/>
            <person name="Alikhan N.F."/>
            <person name="Baker D."/>
            <person name="Gharbi K."/>
            <person name="Hall N."/>
            <person name="Watson M."/>
            <person name="Adriaenssens E.M."/>
            <person name="Foster-Nyarko E."/>
            <person name="Jarju S."/>
            <person name="Secka A."/>
            <person name="Antonio M."/>
            <person name="Oren A."/>
            <person name="Chaudhuri R.R."/>
            <person name="La Ragione R."/>
            <person name="Hildebrand F."/>
            <person name="Pallen M.J."/>
        </authorList>
    </citation>
    <scope>NUCLEOTIDE SEQUENCE</scope>
    <source>
        <strain evidence="1">CHK171-505</strain>
    </source>
</reference>
<comment type="caution">
    <text evidence="1">The sequence shown here is derived from an EMBL/GenBank/DDBJ whole genome shotgun (WGS) entry which is preliminary data.</text>
</comment>
<gene>
    <name evidence="1" type="ORF">H9948_06245</name>
</gene>